<dbReference type="AlphaFoldDB" id="A0A6J6XU90"/>
<gene>
    <name evidence="1" type="ORF">UFOPK2996_00984</name>
</gene>
<sequence>MRVRVDVVCGGGSLERHGLYVHGDRYERGRYGCFFCGLELGDPRGAGDCAWCADDHLRGGGRWSGDGVLVGPVVRRWFADNGLHGDF</sequence>
<accession>A0A6J6XU90</accession>
<evidence type="ECO:0000313" key="1">
    <source>
        <dbReference type="EMBL" id="CAB4799403.1"/>
    </source>
</evidence>
<organism evidence="1">
    <name type="scientific">freshwater metagenome</name>
    <dbReference type="NCBI Taxonomy" id="449393"/>
    <lineage>
        <taxon>unclassified sequences</taxon>
        <taxon>metagenomes</taxon>
        <taxon>ecological metagenomes</taxon>
    </lineage>
</organism>
<name>A0A6J6XU90_9ZZZZ</name>
<protein>
    <submittedName>
        <fullName evidence="1">Unannotated protein</fullName>
    </submittedName>
</protein>
<proteinExistence type="predicted"/>
<reference evidence="1" key="1">
    <citation type="submission" date="2020-05" db="EMBL/GenBank/DDBJ databases">
        <authorList>
            <person name="Chiriac C."/>
            <person name="Salcher M."/>
            <person name="Ghai R."/>
            <person name="Kavagutti S V."/>
        </authorList>
    </citation>
    <scope>NUCLEOTIDE SEQUENCE</scope>
</reference>
<dbReference type="EMBL" id="CAFAAH010000130">
    <property type="protein sequence ID" value="CAB4799403.1"/>
    <property type="molecule type" value="Genomic_DNA"/>
</dbReference>